<evidence type="ECO:0000313" key="2">
    <source>
        <dbReference type="EMBL" id="OWZ06540.1"/>
    </source>
</evidence>
<dbReference type="Gene3D" id="3.40.50.300">
    <property type="entry name" value="P-loop containing nucleotide triphosphate hydrolases"/>
    <property type="match status" value="1"/>
</dbReference>
<feature type="domain" description="TrmE-type G" evidence="1">
    <location>
        <begin position="143"/>
        <end position="306"/>
    </location>
</feature>
<dbReference type="GO" id="GO:0002098">
    <property type="term" value="P:tRNA wobble uridine modification"/>
    <property type="evidence" value="ECO:0007669"/>
    <property type="project" value="TreeGrafter"/>
</dbReference>
<evidence type="ECO:0000313" key="3">
    <source>
        <dbReference type="Proteomes" id="UP000198211"/>
    </source>
</evidence>
<dbReference type="CDD" id="cd04164">
    <property type="entry name" value="trmE"/>
    <property type="match status" value="1"/>
</dbReference>
<dbReference type="InterPro" id="IPR006073">
    <property type="entry name" value="GTP-bd"/>
</dbReference>
<accession>A0A225VPR7</accession>
<dbReference type="NCBIfam" id="TIGR00231">
    <property type="entry name" value="small_GTP"/>
    <property type="match status" value="1"/>
</dbReference>
<proteinExistence type="predicted"/>
<dbReference type="Gene3D" id="3.30.1360.120">
    <property type="entry name" value="Probable tRNA modification gtpase trme, domain 1"/>
    <property type="match status" value="1"/>
</dbReference>
<dbReference type="InterPro" id="IPR018948">
    <property type="entry name" value="GTP-bd_TrmE_N"/>
</dbReference>
<dbReference type="InterPro" id="IPR031168">
    <property type="entry name" value="G_TrmE"/>
</dbReference>
<name>A0A225VPR7_9STRA</name>
<dbReference type="OrthoDB" id="188276at2759"/>
<dbReference type="Pfam" id="PF10396">
    <property type="entry name" value="TrmE_N"/>
    <property type="match status" value="1"/>
</dbReference>
<dbReference type="InterPro" id="IPR027417">
    <property type="entry name" value="P-loop_NTPase"/>
</dbReference>
<sequence length="386" mass="42196">EDIVELHTHGSIAVVSGVLEALSHVPHCRAAEAGEFTERAFDNNKIDLVQVEGLSDLLSAETEAQRGQALRQLSGDVGKIYEGWRDRLVKCLAYTEAMIDFGDDEDDVTDAAYEVAVDRVRVLAESIRSHLADGRRGEILRSGVQVAILGPPNAGKSSLLNVLARRPAAIVSSIAGTTRDVVQVPLNIAGYPVIVSDTAGLRETEDVVEKEGVLRAQQCASNADICVVMMDIQNATDLHSNEYRSYLNDGAIAVLNKSDRVDEDEIVDLLNTFDTRQRNQILILVISCTEGDNIDMFVDKLSTSVKEKLEMSAGGSTNGALITRERHRQNLVECLTCLDRFLADPYQSEIAAEDLRRAVMAIGRILGRIDVEDVLDVLFADFCIGK</sequence>
<dbReference type="AlphaFoldDB" id="A0A225VPR7"/>
<protein>
    <submittedName>
        <fullName evidence="2">tRNA modification GTPase TrmE</fullName>
    </submittedName>
</protein>
<dbReference type="InterPro" id="IPR025867">
    <property type="entry name" value="MnmE_helical"/>
</dbReference>
<keyword evidence="3" id="KW-1185">Reference proteome</keyword>
<reference evidence="3" key="1">
    <citation type="submission" date="2017-03" db="EMBL/GenBank/DDBJ databases">
        <title>Phytopthora megakarya and P. palmivora, two closely related causual agents of cacao black pod achieved similar genome size and gene model numbers by different mechanisms.</title>
        <authorList>
            <person name="Ali S."/>
            <person name="Shao J."/>
            <person name="Larry D.J."/>
            <person name="Kronmiller B."/>
            <person name="Shen D."/>
            <person name="Strem M.D."/>
            <person name="Melnick R.L."/>
            <person name="Guiltinan M.J."/>
            <person name="Tyler B.M."/>
            <person name="Meinhardt L.W."/>
            <person name="Bailey B.A."/>
        </authorList>
    </citation>
    <scope>NUCLEOTIDE SEQUENCE [LARGE SCALE GENOMIC DNA]</scope>
    <source>
        <strain evidence="3">zdho120</strain>
    </source>
</reference>
<dbReference type="Pfam" id="PF01926">
    <property type="entry name" value="MMR_HSR1"/>
    <property type="match status" value="1"/>
</dbReference>
<dbReference type="SUPFAM" id="SSF52540">
    <property type="entry name" value="P-loop containing nucleoside triphosphate hydrolases"/>
    <property type="match status" value="1"/>
</dbReference>
<dbReference type="InterPro" id="IPR027266">
    <property type="entry name" value="TrmE/GcvT-like"/>
</dbReference>
<dbReference type="GO" id="GO:0005525">
    <property type="term" value="F:GTP binding"/>
    <property type="evidence" value="ECO:0007669"/>
    <property type="project" value="InterPro"/>
</dbReference>
<comment type="caution">
    <text evidence="2">The sequence shown here is derived from an EMBL/GenBank/DDBJ whole genome shotgun (WGS) entry which is preliminary data.</text>
</comment>
<dbReference type="GO" id="GO:0005737">
    <property type="term" value="C:cytoplasm"/>
    <property type="evidence" value="ECO:0007669"/>
    <property type="project" value="TreeGrafter"/>
</dbReference>
<dbReference type="SUPFAM" id="SSF116878">
    <property type="entry name" value="TrmE connector domain"/>
    <property type="match status" value="1"/>
</dbReference>
<evidence type="ECO:0000259" key="1">
    <source>
        <dbReference type="PROSITE" id="PS51709"/>
    </source>
</evidence>
<organism evidence="2 3">
    <name type="scientific">Phytophthora megakarya</name>
    <dbReference type="NCBI Taxonomy" id="4795"/>
    <lineage>
        <taxon>Eukaryota</taxon>
        <taxon>Sar</taxon>
        <taxon>Stramenopiles</taxon>
        <taxon>Oomycota</taxon>
        <taxon>Peronosporomycetes</taxon>
        <taxon>Peronosporales</taxon>
        <taxon>Peronosporaceae</taxon>
        <taxon>Phytophthora</taxon>
    </lineage>
</organism>
<dbReference type="Pfam" id="PF12631">
    <property type="entry name" value="MnmE_helical"/>
    <property type="match status" value="1"/>
</dbReference>
<dbReference type="Proteomes" id="UP000198211">
    <property type="component" value="Unassembled WGS sequence"/>
</dbReference>
<feature type="non-terminal residue" evidence="2">
    <location>
        <position position="1"/>
    </location>
</feature>
<dbReference type="STRING" id="4795.A0A225VPR7"/>
<dbReference type="NCBIfam" id="NF003661">
    <property type="entry name" value="PRK05291.1-3"/>
    <property type="match status" value="1"/>
</dbReference>
<dbReference type="InterPro" id="IPR005225">
    <property type="entry name" value="Small_GTP-bd"/>
</dbReference>
<dbReference type="InterPro" id="IPR027368">
    <property type="entry name" value="MnmE_dom2"/>
</dbReference>
<dbReference type="EMBL" id="NBNE01003920">
    <property type="protein sequence ID" value="OWZ06540.1"/>
    <property type="molecule type" value="Genomic_DNA"/>
</dbReference>
<gene>
    <name evidence="2" type="ORF">PHMEG_00021190</name>
</gene>
<dbReference type="PANTHER" id="PTHR42714">
    <property type="entry name" value="TRNA MODIFICATION GTPASE GTPBP3"/>
    <property type="match status" value="1"/>
</dbReference>
<dbReference type="PANTHER" id="PTHR42714:SF2">
    <property type="entry name" value="TRNA MODIFICATION GTPASE GTPBP3, MITOCHONDRIAL"/>
    <property type="match status" value="1"/>
</dbReference>
<dbReference type="PROSITE" id="PS51709">
    <property type="entry name" value="G_TRME"/>
    <property type="match status" value="1"/>
</dbReference>
<dbReference type="Gene3D" id="1.20.120.430">
    <property type="entry name" value="tRNA modification GTPase MnmE domain 2"/>
    <property type="match status" value="1"/>
</dbReference>
<dbReference type="GO" id="GO:0030488">
    <property type="term" value="P:tRNA methylation"/>
    <property type="evidence" value="ECO:0007669"/>
    <property type="project" value="TreeGrafter"/>
</dbReference>